<dbReference type="EMBL" id="CM042888">
    <property type="protein sequence ID" value="KAI4326244.1"/>
    <property type="molecule type" value="Genomic_DNA"/>
</dbReference>
<name>A0ACB9MS50_9MYRT</name>
<comment type="caution">
    <text evidence="1">The sequence shown here is derived from an EMBL/GenBank/DDBJ whole genome shotgun (WGS) entry which is preliminary data.</text>
</comment>
<sequence>MEFPSWIAPNPPPRSLDLNLEPLHLPRDASKAARESDFMGLRVGSTAIPKEEVRDTKELPFLQAGGLAEELSRANSENKKLNEMLVVVCENYNALRSHVMEILSRNGERESSPSRKRKLGWADVGEGNLVAGTNNGSSESSSSDHDVRRNKPREEIIKGKITRLCVRSESSDAGFGVKDGYQWRKYGQKITRDNPCPRAYFKCSFAPTCPVKKKVQRSIEDPLVLVATYEGEHNHPKSPHSEAAASASNSRVSASSAQAPSKSPSQNSSAPPPLGPPTRAITLDLMKSGSAGSNNKAPKVDESQKLHQFLVEQMASFLTKDPSFTAALATAISGKGTSADREMSKRDLFSLAI</sequence>
<reference evidence="2" key="1">
    <citation type="journal article" date="2023" name="Front. Plant Sci.">
        <title>Chromosomal-level genome assembly of Melastoma candidum provides insights into trichome evolution.</title>
        <authorList>
            <person name="Zhong Y."/>
            <person name="Wu W."/>
            <person name="Sun C."/>
            <person name="Zou P."/>
            <person name="Liu Y."/>
            <person name="Dai S."/>
            <person name="Zhou R."/>
        </authorList>
    </citation>
    <scope>NUCLEOTIDE SEQUENCE [LARGE SCALE GENOMIC DNA]</scope>
</reference>
<proteinExistence type="predicted"/>
<dbReference type="Proteomes" id="UP001057402">
    <property type="component" value="Chromosome 9"/>
</dbReference>
<keyword evidence="2" id="KW-1185">Reference proteome</keyword>
<organism evidence="1 2">
    <name type="scientific">Melastoma candidum</name>
    <dbReference type="NCBI Taxonomy" id="119954"/>
    <lineage>
        <taxon>Eukaryota</taxon>
        <taxon>Viridiplantae</taxon>
        <taxon>Streptophyta</taxon>
        <taxon>Embryophyta</taxon>
        <taxon>Tracheophyta</taxon>
        <taxon>Spermatophyta</taxon>
        <taxon>Magnoliopsida</taxon>
        <taxon>eudicotyledons</taxon>
        <taxon>Gunneridae</taxon>
        <taxon>Pentapetalae</taxon>
        <taxon>rosids</taxon>
        <taxon>malvids</taxon>
        <taxon>Myrtales</taxon>
        <taxon>Melastomataceae</taxon>
        <taxon>Melastomatoideae</taxon>
        <taxon>Melastomateae</taxon>
        <taxon>Melastoma</taxon>
    </lineage>
</organism>
<gene>
    <name evidence="1" type="ORF">MLD38_031577</name>
</gene>
<protein>
    <submittedName>
        <fullName evidence="1">Uncharacterized protein</fullName>
    </submittedName>
</protein>
<accession>A0ACB9MS50</accession>
<evidence type="ECO:0000313" key="1">
    <source>
        <dbReference type="EMBL" id="KAI4326244.1"/>
    </source>
</evidence>
<evidence type="ECO:0000313" key="2">
    <source>
        <dbReference type="Proteomes" id="UP001057402"/>
    </source>
</evidence>